<evidence type="ECO:0000256" key="9">
    <source>
        <dbReference type="ARBA" id="ARBA00022919"/>
    </source>
</evidence>
<dbReference type="GO" id="GO:0046872">
    <property type="term" value="F:metal ion binding"/>
    <property type="evidence" value="ECO:0007669"/>
    <property type="project" value="UniProtKB-KW"/>
</dbReference>
<evidence type="ECO:0000256" key="11">
    <source>
        <dbReference type="ARBA" id="ARBA00023098"/>
    </source>
</evidence>
<evidence type="ECO:0000256" key="1">
    <source>
        <dbReference type="ARBA" id="ARBA00004141"/>
    </source>
</evidence>
<dbReference type="CDD" id="cd07981">
    <property type="entry name" value="HFD_TAF12"/>
    <property type="match status" value="1"/>
</dbReference>
<evidence type="ECO:0000256" key="12">
    <source>
        <dbReference type="ARBA" id="ARBA00023136"/>
    </source>
</evidence>
<dbReference type="Pfam" id="PF03372">
    <property type="entry name" value="Exo_endo_phos"/>
    <property type="match status" value="1"/>
</dbReference>
<evidence type="ECO:0000259" key="17">
    <source>
        <dbReference type="Pfam" id="PF03847"/>
    </source>
</evidence>
<dbReference type="PANTHER" id="PTHR16320">
    <property type="entry name" value="SPHINGOMYELINASE FAMILY MEMBER"/>
    <property type="match status" value="1"/>
</dbReference>
<comment type="pathway">
    <text evidence="2">Lipid metabolism; sphingolipid metabolism.</text>
</comment>
<feature type="compositionally biased region" description="Low complexity" evidence="14">
    <location>
        <begin position="582"/>
        <end position="606"/>
    </location>
</feature>
<dbReference type="Proteomes" id="UP000016935">
    <property type="component" value="Unassembled WGS sequence"/>
</dbReference>
<proteinExistence type="inferred from homology"/>
<feature type="compositionally biased region" description="Low complexity" evidence="14">
    <location>
        <begin position="871"/>
        <end position="880"/>
    </location>
</feature>
<sequence length="1155" mass="129272">MTSQAIQPPSKIRLLSLNCWGLKFISKLRNERLTEIGVQIAAASQQPDIVGLQECWTQQDYHAIREKTKHILPYGKFYHSGIFGGGLVILSRWPIIESNMVRYPLNGRPAAFYRGDWFVGKGVACARIQMGPSQRDVAEVFCTHLHAPYEREPHDSYLCHRTAQAWEITKLMRAAAERGHLVIGMGDFNMIPLSLAHRIIETHSPVRDVWRILHPESSIGAARDEVEKLRGVPIPSAEFNMTINGATCDSELNSWRWNKGQQRRLAKGENVQIDPAVPDPNAKRLDYIFFSSGRTHNPETNEEMAEWELKEANVGMEMRHPTLHCSLSDHFSVEATLTRTSTAPSAVPLSPWALPERYLPIETYDEILATTVKYQDRERVQRKLRIGHFFYQLSLSIGCLIGVWWSPRNFVAFILMFLSTLGLSVGVIDGLMGLLFVGSELRALKEFEWEVRNARERALAKAEAGKTTVEDNRSSDASEYLENLDRAVRESAALTMTDQPQQPSGQQQPQQQQLLRPDDILKLQCLPEDEKQKYRLIMQNFWTICNQHPVGSQENTNARQKLAESSQKFITRERQHRAKLKAQQQQQQQGNQGQAGQSSAAGQNSNTVKQEGGQAPNRGAEGAAGASGQQSQGQQSSNQGQNQGRGQVDPAIVKHVQDFPMQGPLNGPSPGTPEYEVKLKEYRTGYLNMLAKQASLNENRKKLMQQLSERQNNGQELPQDLLVLKAKIEKEHANMRAQIDKFRALQKQWKGEREQNPQGQAQAQNQAQSPPPQQQQQSQQQPQSQNQPQPPQRQPSQPNAPAQPQIKEEPQIKIEGGQQAQPQPQPQQQPAQPQQQPQFNVQANQANQANQQQQPQQPQQQHNPQMPPSLPQQQPQQQQARPPPGPHSQSMPPNQMPQFAQGQQQQNFHPQQQRPQINPMQANAHQSNSPHPQSATTAGPPVPLSHQAAVSAANRSYTDPQRTNTPMQPGGQGGNFGSREREQLNNPKMPIPRHLNVTSPQAVHMGQSRPTMSGPTNGAPGPMGQPVIPRPPPFQLEGDGDRVLSKRKLDELVRQVTGGSEEALTPEVEEAVLQLADDFVDNVISNACKLSKLRDSPQLDIRDIQVILERNYNIRIPGYASDEVRTVRKIVPAQGWASKMNAVNAAKVMGGKTDF</sequence>
<keyword evidence="12 15" id="KW-0472">Membrane</keyword>
<evidence type="ECO:0000256" key="8">
    <source>
        <dbReference type="ARBA" id="ARBA00022842"/>
    </source>
</evidence>
<keyword evidence="10 15" id="KW-1133">Transmembrane helix</keyword>
<evidence type="ECO:0000259" key="16">
    <source>
        <dbReference type="Pfam" id="PF03372"/>
    </source>
</evidence>
<feature type="compositionally biased region" description="Polar residues" evidence="14">
    <location>
        <begin position="953"/>
        <end position="967"/>
    </location>
</feature>
<dbReference type="InterPro" id="IPR036691">
    <property type="entry name" value="Endo/exonu/phosph_ase_sf"/>
</dbReference>
<dbReference type="GO" id="GO:0004767">
    <property type="term" value="F:sphingomyelin phosphodiesterase activity"/>
    <property type="evidence" value="ECO:0007669"/>
    <property type="project" value="InterPro"/>
</dbReference>
<dbReference type="RefSeq" id="XP_008027558.1">
    <property type="nucleotide sequence ID" value="XM_008029367.1"/>
</dbReference>
<dbReference type="Pfam" id="PF03847">
    <property type="entry name" value="TFIID_20kDa"/>
    <property type="match status" value="1"/>
</dbReference>
<evidence type="ECO:0000313" key="18">
    <source>
        <dbReference type="EMBL" id="EOA85077.1"/>
    </source>
</evidence>
<feature type="transmembrane region" description="Helical" evidence="15">
    <location>
        <begin position="386"/>
        <end position="405"/>
    </location>
</feature>
<keyword evidence="7" id="KW-0378">Hydrolase</keyword>
<dbReference type="eggNOG" id="KOG1142">
    <property type="taxonomic scope" value="Eukaryota"/>
</dbReference>
<feature type="region of interest" description="Disordered" evidence="14">
    <location>
        <begin position="748"/>
        <end position="1040"/>
    </location>
</feature>
<feature type="domain" description="Transcription initiation factor TFIID subunit 12" evidence="17">
    <location>
        <begin position="1045"/>
        <end position="1114"/>
    </location>
</feature>
<feature type="coiled-coil region" evidence="13">
    <location>
        <begin position="693"/>
        <end position="745"/>
    </location>
</feature>
<dbReference type="PANTHER" id="PTHR16320:SF24">
    <property type="entry name" value="PHOSPHODIESTERASE, PUTATIVE-RELATED"/>
    <property type="match status" value="1"/>
</dbReference>
<reference evidence="18 19" key="1">
    <citation type="journal article" date="2012" name="PLoS Pathog.">
        <title>Diverse lifestyles and strategies of plant pathogenesis encoded in the genomes of eighteen Dothideomycetes fungi.</title>
        <authorList>
            <person name="Ohm R.A."/>
            <person name="Feau N."/>
            <person name="Henrissat B."/>
            <person name="Schoch C.L."/>
            <person name="Horwitz B.A."/>
            <person name="Barry K.W."/>
            <person name="Condon B.J."/>
            <person name="Copeland A.C."/>
            <person name="Dhillon B."/>
            <person name="Glaser F."/>
            <person name="Hesse C.N."/>
            <person name="Kosti I."/>
            <person name="LaButti K."/>
            <person name="Lindquist E.A."/>
            <person name="Lucas S."/>
            <person name="Salamov A.A."/>
            <person name="Bradshaw R.E."/>
            <person name="Ciuffetti L."/>
            <person name="Hamelin R.C."/>
            <person name="Kema G.H.J."/>
            <person name="Lawrence C."/>
            <person name="Scott J.A."/>
            <person name="Spatafora J.W."/>
            <person name="Turgeon B.G."/>
            <person name="de Wit P.J.G.M."/>
            <person name="Zhong S."/>
            <person name="Goodwin S.B."/>
            <person name="Grigoriev I.V."/>
        </authorList>
    </citation>
    <scope>NUCLEOTIDE SEQUENCE [LARGE SCALE GENOMIC DNA]</scope>
    <source>
        <strain evidence="19">28A</strain>
    </source>
</reference>
<feature type="compositionally biased region" description="Polar residues" evidence="14">
    <location>
        <begin position="918"/>
        <end position="937"/>
    </location>
</feature>
<keyword evidence="19" id="KW-1185">Reference proteome</keyword>
<dbReference type="FunFam" id="1.10.20.10:FF:000037">
    <property type="entry name" value="Transcription initiation factor TFIID subunit 12"/>
    <property type="match status" value="1"/>
</dbReference>
<evidence type="ECO:0000256" key="2">
    <source>
        <dbReference type="ARBA" id="ARBA00004760"/>
    </source>
</evidence>
<evidence type="ECO:0000256" key="15">
    <source>
        <dbReference type="SAM" id="Phobius"/>
    </source>
</evidence>
<dbReference type="FunFam" id="3.60.10.10:FF:000059">
    <property type="entry name" value="Inositol phosphosphingolipids phospholipase C"/>
    <property type="match status" value="1"/>
</dbReference>
<comment type="pathway">
    <text evidence="3">Sphingolipid metabolism.</text>
</comment>
<dbReference type="GO" id="GO:0046982">
    <property type="term" value="F:protein heterodimerization activity"/>
    <property type="evidence" value="ECO:0007669"/>
    <property type="project" value="InterPro"/>
</dbReference>
<dbReference type="InterPro" id="IPR003228">
    <property type="entry name" value="TFIID_TAF12_dom"/>
</dbReference>
<evidence type="ECO:0000256" key="7">
    <source>
        <dbReference type="ARBA" id="ARBA00022801"/>
    </source>
</evidence>
<dbReference type="EMBL" id="KB908703">
    <property type="protein sequence ID" value="EOA85077.1"/>
    <property type="molecule type" value="Genomic_DNA"/>
</dbReference>
<comment type="similarity">
    <text evidence="4">Belongs to the neutral sphingomyelinase family.</text>
</comment>
<keyword evidence="6" id="KW-0479">Metal-binding</keyword>
<keyword evidence="11" id="KW-0443">Lipid metabolism</keyword>
<evidence type="ECO:0000256" key="5">
    <source>
        <dbReference type="ARBA" id="ARBA00022692"/>
    </source>
</evidence>
<reference evidence="18 19" key="2">
    <citation type="journal article" date="2013" name="PLoS Genet.">
        <title>Comparative genome structure, secondary metabolite, and effector coding capacity across Cochliobolus pathogens.</title>
        <authorList>
            <person name="Condon B.J."/>
            <person name="Leng Y."/>
            <person name="Wu D."/>
            <person name="Bushley K.E."/>
            <person name="Ohm R.A."/>
            <person name="Otillar R."/>
            <person name="Martin J."/>
            <person name="Schackwitz W."/>
            <person name="Grimwood J."/>
            <person name="MohdZainudin N."/>
            <person name="Xue C."/>
            <person name="Wang R."/>
            <person name="Manning V.A."/>
            <person name="Dhillon B."/>
            <person name="Tu Z.J."/>
            <person name="Steffenson B.J."/>
            <person name="Salamov A."/>
            <person name="Sun H."/>
            <person name="Lowry S."/>
            <person name="LaButti K."/>
            <person name="Han J."/>
            <person name="Copeland A."/>
            <person name="Lindquist E."/>
            <person name="Barry K."/>
            <person name="Schmutz J."/>
            <person name="Baker S.E."/>
            <person name="Ciuffetti L.M."/>
            <person name="Grigoriev I.V."/>
            <person name="Zhong S."/>
            <person name="Turgeon B.G."/>
        </authorList>
    </citation>
    <scope>NUCLEOTIDE SEQUENCE [LARGE SCALE GENOMIC DNA]</scope>
    <source>
        <strain evidence="19">28A</strain>
    </source>
</reference>
<evidence type="ECO:0000313" key="19">
    <source>
        <dbReference type="Proteomes" id="UP000016935"/>
    </source>
</evidence>
<dbReference type="InterPro" id="IPR009072">
    <property type="entry name" value="Histone-fold"/>
</dbReference>
<dbReference type="GO" id="GO:0016020">
    <property type="term" value="C:membrane"/>
    <property type="evidence" value="ECO:0007669"/>
    <property type="project" value="UniProtKB-SubCell"/>
</dbReference>
<dbReference type="GeneID" id="19405878"/>
<gene>
    <name evidence="18" type="ORF">SETTUDRAFT_91078</name>
</gene>
<dbReference type="InterPro" id="IPR038772">
    <property type="entry name" value="Sph/SMPD2-like"/>
</dbReference>
<protein>
    <recommendedName>
        <fullName evidence="20">Transcription initiation factor TFIID subunit 12 domain-containing protein</fullName>
    </recommendedName>
</protein>
<feature type="compositionally biased region" description="Low complexity" evidence="14">
    <location>
        <begin position="618"/>
        <end position="647"/>
    </location>
</feature>
<feature type="region of interest" description="Disordered" evidence="14">
    <location>
        <begin position="573"/>
        <end position="647"/>
    </location>
</feature>
<keyword evidence="13" id="KW-0175">Coiled coil</keyword>
<keyword evidence="9" id="KW-0746">Sphingolipid metabolism</keyword>
<dbReference type="OrthoDB" id="387657at2759"/>
<evidence type="ECO:0000256" key="3">
    <source>
        <dbReference type="ARBA" id="ARBA00004991"/>
    </source>
</evidence>
<evidence type="ECO:0000256" key="4">
    <source>
        <dbReference type="ARBA" id="ARBA00006335"/>
    </source>
</evidence>
<dbReference type="AlphaFoldDB" id="R0KA37"/>
<dbReference type="GO" id="GO:0005669">
    <property type="term" value="C:transcription factor TFIID complex"/>
    <property type="evidence" value="ECO:0007669"/>
    <property type="project" value="InterPro"/>
</dbReference>
<keyword evidence="8" id="KW-0460">Magnesium</keyword>
<feature type="compositionally biased region" description="Low complexity" evidence="14">
    <location>
        <begin position="794"/>
        <end position="805"/>
    </location>
</feature>
<dbReference type="Gene3D" id="1.10.20.10">
    <property type="entry name" value="Histone, subunit A"/>
    <property type="match status" value="1"/>
</dbReference>
<dbReference type="STRING" id="671987.R0KA37"/>
<organism evidence="18 19">
    <name type="scientific">Exserohilum turcicum (strain 28A)</name>
    <name type="common">Northern leaf blight fungus</name>
    <name type="synonym">Setosphaeria turcica</name>
    <dbReference type="NCBI Taxonomy" id="671987"/>
    <lineage>
        <taxon>Eukaryota</taxon>
        <taxon>Fungi</taxon>
        <taxon>Dikarya</taxon>
        <taxon>Ascomycota</taxon>
        <taxon>Pezizomycotina</taxon>
        <taxon>Dothideomycetes</taxon>
        <taxon>Pleosporomycetidae</taxon>
        <taxon>Pleosporales</taxon>
        <taxon>Pleosporineae</taxon>
        <taxon>Pleosporaceae</taxon>
        <taxon>Exserohilum</taxon>
    </lineage>
</organism>
<dbReference type="Gene3D" id="3.60.10.10">
    <property type="entry name" value="Endonuclease/exonuclease/phosphatase"/>
    <property type="match status" value="1"/>
</dbReference>
<feature type="transmembrane region" description="Helical" evidence="15">
    <location>
        <begin position="411"/>
        <end position="437"/>
    </location>
</feature>
<feature type="compositionally biased region" description="Low complexity" evidence="14">
    <location>
        <begin position="887"/>
        <end position="916"/>
    </location>
</feature>
<dbReference type="GO" id="GO:0006352">
    <property type="term" value="P:DNA-templated transcription initiation"/>
    <property type="evidence" value="ECO:0007669"/>
    <property type="project" value="InterPro"/>
</dbReference>
<evidence type="ECO:0008006" key="20">
    <source>
        <dbReference type="Google" id="ProtNLM"/>
    </source>
</evidence>
<feature type="compositionally biased region" description="Low complexity" evidence="14">
    <location>
        <begin position="818"/>
        <end position="864"/>
    </location>
</feature>
<dbReference type="HOGENOM" id="CLU_276221_0_0_1"/>
<evidence type="ECO:0000256" key="14">
    <source>
        <dbReference type="SAM" id="MobiDB-lite"/>
    </source>
</evidence>
<accession>R0KA37</accession>
<dbReference type="eggNOG" id="KOG3873">
    <property type="taxonomic scope" value="Eukaryota"/>
</dbReference>
<keyword evidence="5 15" id="KW-0812">Transmembrane</keyword>
<evidence type="ECO:0000256" key="10">
    <source>
        <dbReference type="ARBA" id="ARBA00022989"/>
    </source>
</evidence>
<dbReference type="SUPFAM" id="SSF56219">
    <property type="entry name" value="DNase I-like"/>
    <property type="match status" value="1"/>
</dbReference>
<dbReference type="InterPro" id="IPR005135">
    <property type="entry name" value="Endo/exonuclease/phosphatase"/>
</dbReference>
<name>R0KA37_EXST2</name>
<dbReference type="GO" id="GO:0006665">
    <property type="term" value="P:sphingolipid metabolic process"/>
    <property type="evidence" value="ECO:0007669"/>
    <property type="project" value="UniProtKB-KW"/>
</dbReference>
<feature type="domain" description="Endonuclease/exonuclease/phosphatase" evidence="16">
    <location>
        <begin position="15"/>
        <end position="293"/>
    </location>
</feature>
<evidence type="ECO:0000256" key="6">
    <source>
        <dbReference type="ARBA" id="ARBA00022723"/>
    </source>
</evidence>
<evidence type="ECO:0000256" key="13">
    <source>
        <dbReference type="SAM" id="Coils"/>
    </source>
</evidence>
<feature type="compositionally biased region" description="Low complexity" evidence="14">
    <location>
        <begin position="756"/>
        <end position="787"/>
    </location>
</feature>
<dbReference type="SUPFAM" id="SSF47113">
    <property type="entry name" value="Histone-fold"/>
    <property type="match status" value="1"/>
</dbReference>
<comment type="subcellular location">
    <subcellularLocation>
        <location evidence="1">Membrane</location>
        <topology evidence="1">Multi-pass membrane protein</topology>
    </subcellularLocation>
</comment>